<dbReference type="EMBL" id="GBRH01159613">
    <property type="protein sequence ID" value="JAE38283.1"/>
    <property type="molecule type" value="Transcribed_RNA"/>
</dbReference>
<organism evidence="1">
    <name type="scientific">Arundo donax</name>
    <name type="common">Giant reed</name>
    <name type="synonym">Donax arundinaceus</name>
    <dbReference type="NCBI Taxonomy" id="35708"/>
    <lineage>
        <taxon>Eukaryota</taxon>
        <taxon>Viridiplantae</taxon>
        <taxon>Streptophyta</taxon>
        <taxon>Embryophyta</taxon>
        <taxon>Tracheophyta</taxon>
        <taxon>Spermatophyta</taxon>
        <taxon>Magnoliopsida</taxon>
        <taxon>Liliopsida</taxon>
        <taxon>Poales</taxon>
        <taxon>Poaceae</taxon>
        <taxon>PACMAD clade</taxon>
        <taxon>Arundinoideae</taxon>
        <taxon>Arundineae</taxon>
        <taxon>Arundo</taxon>
    </lineage>
</organism>
<reference evidence="1" key="1">
    <citation type="submission" date="2014-09" db="EMBL/GenBank/DDBJ databases">
        <authorList>
            <person name="Magalhaes I.L.F."/>
            <person name="Oliveira U."/>
            <person name="Santos F.R."/>
            <person name="Vidigal T.H.D.A."/>
            <person name="Brescovit A.D."/>
            <person name="Santos A.J."/>
        </authorList>
    </citation>
    <scope>NUCLEOTIDE SEQUENCE</scope>
    <source>
        <tissue evidence="1">Shoot tissue taken approximately 20 cm above the soil surface</tissue>
    </source>
</reference>
<accession>A0A0A9HZC3</accession>
<name>A0A0A9HZC3_ARUDO</name>
<sequence>MRAVANLLGVRYAAHRAVPLSSARTCRVKTAALGSSELVAFCVL</sequence>
<reference evidence="1" key="2">
    <citation type="journal article" date="2015" name="Data Brief">
        <title>Shoot transcriptome of the giant reed, Arundo donax.</title>
        <authorList>
            <person name="Barrero R.A."/>
            <person name="Guerrero F.D."/>
            <person name="Moolhuijzen P."/>
            <person name="Goolsby J.A."/>
            <person name="Tidwell J."/>
            <person name="Bellgard S.E."/>
            <person name="Bellgard M.I."/>
        </authorList>
    </citation>
    <scope>NUCLEOTIDE SEQUENCE</scope>
    <source>
        <tissue evidence="1">Shoot tissue taken approximately 20 cm above the soil surface</tissue>
    </source>
</reference>
<proteinExistence type="predicted"/>
<protein>
    <submittedName>
        <fullName evidence="1">Uncharacterized protein</fullName>
    </submittedName>
</protein>
<dbReference type="AlphaFoldDB" id="A0A0A9HZC3"/>
<evidence type="ECO:0000313" key="1">
    <source>
        <dbReference type="EMBL" id="JAE38283.1"/>
    </source>
</evidence>